<evidence type="ECO:0000313" key="3">
    <source>
        <dbReference type="Proteomes" id="UP000621898"/>
    </source>
</evidence>
<feature type="transmembrane region" description="Helical" evidence="1">
    <location>
        <begin position="178"/>
        <end position="198"/>
    </location>
</feature>
<keyword evidence="1" id="KW-0472">Membrane</keyword>
<protein>
    <submittedName>
        <fullName evidence="2">Membrane protein</fullName>
    </submittedName>
</protein>
<keyword evidence="3" id="KW-1185">Reference proteome</keyword>
<accession>A0ABQ3A113</accession>
<evidence type="ECO:0000256" key="1">
    <source>
        <dbReference type="SAM" id="Phobius"/>
    </source>
</evidence>
<feature type="transmembrane region" description="Helical" evidence="1">
    <location>
        <begin position="91"/>
        <end position="116"/>
    </location>
</feature>
<name>A0ABQ3A113_9GAMM</name>
<comment type="caution">
    <text evidence="2">The sequence shown here is derived from an EMBL/GenBank/DDBJ whole genome shotgun (WGS) entry which is preliminary data.</text>
</comment>
<evidence type="ECO:0000313" key="2">
    <source>
        <dbReference type="EMBL" id="GGY29203.1"/>
    </source>
</evidence>
<organism evidence="2 3">
    <name type="scientific">Rhodanobacter panaciterrae</name>
    <dbReference type="NCBI Taxonomy" id="490572"/>
    <lineage>
        <taxon>Bacteria</taxon>
        <taxon>Pseudomonadati</taxon>
        <taxon>Pseudomonadota</taxon>
        <taxon>Gammaproteobacteria</taxon>
        <taxon>Lysobacterales</taxon>
        <taxon>Rhodanobacteraceae</taxon>
        <taxon>Rhodanobacter</taxon>
    </lineage>
</organism>
<keyword evidence="1" id="KW-0812">Transmembrane</keyword>
<keyword evidence="1" id="KW-1133">Transmembrane helix</keyword>
<dbReference type="EMBL" id="BMXT01000002">
    <property type="protein sequence ID" value="GGY29203.1"/>
    <property type="molecule type" value="Genomic_DNA"/>
</dbReference>
<proteinExistence type="predicted"/>
<feature type="transmembrane region" description="Helical" evidence="1">
    <location>
        <begin position="329"/>
        <end position="356"/>
    </location>
</feature>
<feature type="transmembrane region" description="Helical" evidence="1">
    <location>
        <begin position="235"/>
        <end position="256"/>
    </location>
</feature>
<dbReference type="Proteomes" id="UP000621898">
    <property type="component" value="Unassembled WGS sequence"/>
</dbReference>
<feature type="transmembrane region" description="Helical" evidence="1">
    <location>
        <begin position="44"/>
        <end position="70"/>
    </location>
</feature>
<gene>
    <name evidence="2" type="ORF">GCM10008098_23100</name>
</gene>
<feature type="transmembrane region" description="Helical" evidence="1">
    <location>
        <begin position="287"/>
        <end position="308"/>
    </location>
</feature>
<sequence length="367" mass="39196">MGQGWQPARAADRLEASQLTAAPRMDPSLSATREPSPAIRYASYLLAAAALLVVIDVHLLSALLSGLLVYELVQAMTPLLGRRISGDRARLVVVAVLGAIVVGLLILLILGAISFFRSEIGNPELLWQQQLMPLVEKARQQLPPILVDNLPDSVDDLRVGAIELARKHAGTLQLAGKGAVRVFVHIIIGLVLGAIIALSRARPAHQVGPLSAALSLRCQRLAAAFHNIVFAQLKISLINTLFTAIFLLGVLPLMGIHVPLAKTLVVVTFIVGLLPVIGNLISNTAIAIAGLSVSLGVGIAALAFLILIHKLEYFLNARIVGTQIRARAWELLIAMLLMEAAFGLPGVIAAPIYYAYLKSELEAEELI</sequence>
<reference evidence="3" key="1">
    <citation type="journal article" date="2019" name="Int. J. Syst. Evol. Microbiol.">
        <title>The Global Catalogue of Microorganisms (GCM) 10K type strain sequencing project: providing services to taxonomists for standard genome sequencing and annotation.</title>
        <authorList>
            <consortium name="The Broad Institute Genomics Platform"/>
            <consortium name="The Broad Institute Genome Sequencing Center for Infectious Disease"/>
            <person name="Wu L."/>
            <person name="Ma J."/>
        </authorList>
    </citation>
    <scope>NUCLEOTIDE SEQUENCE [LARGE SCALE GENOMIC DNA]</scope>
    <source>
        <strain evidence="3">KCTC 22232</strain>
    </source>
</reference>
<feature type="transmembrane region" description="Helical" evidence="1">
    <location>
        <begin position="263"/>
        <end position="281"/>
    </location>
</feature>